<dbReference type="Proteomes" id="UP000198736">
    <property type="component" value="Unassembled WGS sequence"/>
</dbReference>
<protein>
    <submittedName>
        <fullName evidence="1">Uncharacterized protein</fullName>
    </submittedName>
</protein>
<accession>A0A0S4LLX7</accession>
<gene>
    <name evidence="1" type="ORF">COMA2_30317</name>
</gene>
<proteinExistence type="predicted"/>
<dbReference type="EMBL" id="CZPZ01000023">
    <property type="protein sequence ID" value="CUS37528.1"/>
    <property type="molecule type" value="Genomic_DNA"/>
</dbReference>
<evidence type="ECO:0000313" key="1">
    <source>
        <dbReference type="EMBL" id="CUS37528.1"/>
    </source>
</evidence>
<evidence type="ECO:0000313" key="2">
    <source>
        <dbReference type="Proteomes" id="UP000198736"/>
    </source>
</evidence>
<keyword evidence="2" id="KW-1185">Reference proteome</keyword>
<sequence>MTEEHSLYWEASKDFTTDRARCICGWLCWSKNREEMVAAFDAHKIFTTHDRLRRRAELIEREATLHEIMWNETRDAARCKKEGCKWAMVHISIAKILNAFESHRVSEAEKKYW</sequence>
<organism evidence="1 2">
    <name type="scientific">Candidatus Nitrospira nitrificans</name>
    <dbReference type="NCBI Taxonomy" id="1742973"/>
    <lineage>
        <taxon>Bacteria</taxon>
        <taxon>Pseudomonadati</taxon>
        <taxon>Nitrospirota</taxon>
        <taxon>Nitrospiria</taxon>
        <taxon>Nitrospirales</taxon>
        <taxon>Nitrospiraceae</taxon>
        <taxon>Nitrospira</taxon>
    </lineage>
</organism>
<reference evidence="2" key="1">
    <citation type="submission" date="2015-10" db="EMBL/GenBank/DDBJ databases">
        <authorList>
            <person name="Luecker S."/>
            <person name="Luecker S."/>
        </authorList>
    </citation>
    <scope>NUCLEOTIDE SEQUENCE [LARGE SCALE GENOMIC DNA]</scope>
</reference>
<name>A0A0S4LLX7_9BACT</name>
<dbReference type="AlphaFoldDB" id="A0A0S4LLX7"/>